<evidence type="ECO:0000256" key="2">
    <source>
        <dbReference type="ARBA" id="ARBA00022448"/>
    </source>
</evidence>
<evidence type="ECO:0000313" key="10">
    <source>
        <dbReference type="Proteomes" id="UP000759537"/>
    </source>
</evidence>
<dbReference type="PANTHER" id="PTHR33281">
    <property type="entry name" value="UPF0187 PROTEIN YNEE"/>
    <property type="match status" value="1"/>
</dbReference>
<evidence type="ECO:0000313" key="9">
    <source>
        <dbReference type="EMBL" id="KAF8479023.1"/>
    </source>
</evidence>
<accession>A0A9P5MUA8</accession>
<keyword evidence="3 8" id="KW-0812">Transmembrane</keyword>
<sequence>MSSEASPSNVIPTPRKLLSRKQLRKVPITIHTVIVHSHSALHDQYSWLPDVLRLKNSIVGHILGPVLTVTLFSAAIVYAHDKGKPVTLTNSVTPLLAVVVGLILVFRNGTSYDRYYEGRKSFGSITSQARNLVRLIWVQVALPPSDDTTGKTPSTDITPLQLRRRKSDALKLVLSFVYAVKHYLREEDGLDWDDYAGVIPESFLRSQSSRQSRRSSVSMGYNAVSEHGSNAVDSRSASPGLSRSASTDGSATPAATKRVRVKRSSDNVPTTRSPLIEHSAVDFQAYNNVSMPFPLVIAHEIARMLFAFRRDGLLETVGPAGVNTMNTTVSNLVDQLTNVERIANTPIPKSYGIHLKQCVTLYLFSLPFTMVNELGWATVPIVTIVSFTFMGIEGIAEQIEMPFGLDESDLHRYCSDLKEEINYIIEKLPEGGVGGYGWDDGEGDD</sequence>
<dbReference type="Pfam" id="PF25539">
    <property type="entry name" value="Bestrophin_2"/>
    <property type="match status" value="2"/>
</dbReference>
<proteinExistence type="predicted"/>
<evidence type="ECO:0000256" key="1">
    <source>
        <dbReference type="ARBA" id="ARBA00004141"/>
    </source>
</evidence>
<evidence type="ECO:0000256" key="4">
    <source>
        <dbReference type="ARBA" id="ARBA00022989"/>
    </source>
</evidence>
<dbReference type="InterPro" id="IPR044669">
    <property type="entry name" value="YneE/VCCN1/2-like"/>
</dbReference>
<dbReference type="AlphaFoldDB" id="A0A9P5MUA8"/>
<dbReference type="Proteomes" id="UP000759537">
    <property type="component" value="Unassembled WGS sequence"/>
</dbReference>
<keyword evidence="6 8" id="KW-0472">Membrane</keyword>
<evidence type="ECO:0000256" key="7">
    <source>
        <dbReference type="SAM" id="MobiDB-lite"/>
    </source>
</evidence>
<dbReference type="GO" id="GO:0016020">
    <property type="term" value="C:membrane"/>
    <property type="evidence" value="ECO:0007669"/>
    <property type="project" value="UniProtKB-SubCell"/>
</dbReference>
<feature type="compositionally biased region" description="Polar residues" evidence="7">
    <location>
        <begin position="227"/>
        <end position="250"/>
    </location>
</feature>
<comment type="caution">
    <text evidence="9">The sequence shown here is derived from an EMBL/GenBank/DDBJ whole genome shotgun (WGS) entry which is preliminary data.</text>
</comment>
<organism evidence="9 10">
    <name type="scientific">Russula ochroleuca</name>
    <dbReference type="NCBI Taxonomy" id="152965"/>
    <lineage>
        <taxon>Eukaryota</taxon>
        <taxon>Fungi</taxon>
        <taxon>Dikarya</taxon>
        <taxon>Basidiomycota</taxon>
        <taxon>Agaricomycotina</taxon>
        <taxon>Agaricomycetes</taxon>
        <taxon>Russulales</taxon>
        <taxon>Russulaceae</taxon>
        <taxon>Russula</taxon>
    </lineage>
</organism>
<keyword evidence="10" id="KW-1185">Reference proteome</keyword>
<dbReference type="PANTHER" id="PTHR33281:SF21">
    <property type="entry name" value="MEMBRANE PROTEIN"/>
    <property type="match status" value="1"/>
</dbReference>
<reference evidence="9" key="1">
    <citation type="submission" date="2019-10" db="EMBL/GenBank/DDBJ databases">
        <authorList>
            <consortium name="DOE Joint Genome Institute"/>
            <person name="Kuo A."/>
            <person name="Miyauchi S."/>
            <person name="Kiss E."/>
            <person name="Drula E."/>
            <person name="Kohler A."/>
            <person name="Sanchez-Garcia M."/>
            <person name="Andreopoulos B."/>
            <person name="Barry K.W."/>
            <person name="Bonito G."/>
            <person name="Buee M."/>
            <person name="Carver A."/>
            <person name="Chen C."/>
            <person name="Cichocki N."/>
            <person name="Clum A."/>
            <person name="Culley D."/>
            <person name="Crous P.W."/>
            <person name="Fauchery L."/>
            <person name="Girlanda M."/>
            <person name="Hayes R."/>
            <person name="Keri Z."/>
            <person name="LaButti K."/>
            <person name="Lipzen A."/>
            <person name="Lombard V."/>
            <person name="Magnuson J."/>
            <person name="Maillard F."/>
            <person name="Morin E."/>
            <person name="Murat C."/>
            <person name="Nolan M."/>
            <person name="Ohm R."/>
            <person name="Pangilinan J."/>
            <person name="Pereira M."/>
            <person name="Perotto S."/>
            <person name="Peter M."/>
            <person name="Riley R."/>
            <person name="Sitrit Y."/>
            <person name="Stielow B."/>
            <person name="Szollosi G."/>
            <person name="Zifcakova L."/>
            <person name="Stursova M."/>
            <person name="Spatafora J.W."/>
            <person name="Tedersoo L."/>
            <person name="Vaario L.-M."/>
            <person name="Yamada A."/>
            <person name="Yan M."/>
            <person name="Wang P."/>
            <person name="Xu J."/>
            <person name="Bruns T."/>
            <person name="Baldrian P."/>
            <person name="Vilgalys R."/>
            <person name="Henrissat B."/>
            <person name="Grigoriev I.V."/>
            <person name="Hibbett D."/>
            <person name="Nagy L.G."/>
            <person name="Martin F.M."/>
        </authorList>
    </citation>
    <scope>NUCLEOTIDE SEQUENCE</scope>
    <source>
        <strain evidence="9">Prilba</strain>
    </source>
</reference>
<keyword evidence="2" id="KW-0813">Transport</keyword>
<comment type="subcellular location">
    <subcellularLocation>
        <location evidence="1">Membrane</location>
        <topology evidence="1">Multi-pass membrane protein</topology>
    </subcellularLocation>
</comment>
<keyword evidence="5" id="KW-0406">Ion transport</keyword>
<evidence type="ECO:0000256" key="5">
    <source>
        <dbReference type="ARBA" id="ARBA00023065"/>
    </source>
</evidence>
<reference evidence="9" key="2">
    <citation type="journal article" date="2020" name="Nat. Commun.">
        <title>Large-scale genome sequencing of mycorrhizal fungi provides insights into the early evolution of symbiotic traits.</title>
        <authorList>
            <person name="Miyauchi S."/>
            <person name="Kiss E."/>
            <person name="Kuo A."/>
            <person name="Drula E."/>
            <person name="Kohler A."/>
            <person name="Sanchez-Garcia M."/>
            <person name="Morin E."/>
            <person name="Andreopoulos B."/>
            <person name="Barry K.W."/>
            <person name="Bonito G."/>
            <person name="Buee M."/>
            <person name="Carver A."/>
            <person name="Chen C."/>
            <person name="Cichocki N."/>
            <person name="Clum A."/>
            <person name="Culley D."/>
            <person name="Crous P.W."/>
            <person name="Fauchery L."/>
            <person name="Girlanda M."/>
            <person name="Hayes R.D."/>
            <person name="Keri Z."/>
            <person name="LaButti K."/>
            <person name="Lipzen A."/>
            <person name="Lombard V."/>
            <person name="Magnuson J."/>
            <person name="Maillard F."/>
            <person name="Murat C."/>
            <person name="Nolan M."/>
            <person name="Ohm R.A."/>
            <person name="Pangilinan J."/>
            <person name="Pereira M.F."/>
            <person name="Perotto S."/>
            <person name="Peter M."/>
            <person name="Pfister S."/>
            <person name="Riley R."/>
            <person name="Sitrit Y."/>
            <person name="Stielow J.B."/>
            <person name="Szollosi G."/>
            <person name="Zifcakova L."/>
            <person name="Stursova M."/>
            <person name="Spatafora J.W."/>
            <person name="Tedersoo L."/>
            <person name="Vaario L.M."/>
            <person name="Yamada A."/>
            <person name="Yan M."/>
            <person name="Wang P."/>
            <person name="Xu J."/>
            <person name="Bruns T."/>
            <person name="Baldrian P."/>
            <person name="Vilgalys R."/>
            <person name="Dunand C."/>
            <person name="Henrissat B."/>
            <person name="Grigoriev I.V."/>
            <person name="Hibbett D."/>
            <person name="Nagy L.G."/>
            <person name="Martin F.M."/>
        </authorList>
    </citation>
    <scope>NUCLEOTIDE SEQUENCE</scope>
    <source>
        <strain evidence="9">Prilba</strain>
    </source>
</reference>
<dbReference type="EMBL" id="WHVB01000010">
    <property type="protein sequence ID" value="KAF8479023.1"/>
    <property type="molecule type" value="Genomic_DNA"/>
</dbReference>
<protein>
    <submittedName>
        <fullName evidence="9">Bestrophin, RFP-TM, chloride channel-domain-containing protein</fullName>
    </submittedName>
</protein>
<feature type="transmembrane region" description="Helical" evidence="8">
    <location>
        <begin position="86"/>
        <end position="106"/>
    </location>
</feature>
<gene>
    <name evidence="9" type="ORF">DFH94DRAFT_693406</name>
</gene>
<feature type="transmembrane region" description="Helical" evidence="8">
    <location>
        <begin position="58"/>
        <end position="79"/>
    </location>
</feature>
<dbReference type="GO" id="GO:0005254">
    <property type="term" value="F:chloride channel activity"/>
    <property type="evidence" value="ECO:0007669"/>
    <property type="project" value="InterPro"/>
</dbReference>
<evidence type="ECO:0000256" key="3">
    <source>
        <dbReference type="ARBA" id="ARBA00022692"/>
    </source>
</evidence>
<dbReference type="OrthoDB" id="1368at2759"/>
<evidence type="ECO:0000256" key="6">
    <source>
        <dbReference type="ARBA" id="ARBA00023136"/>
    </source>
</evidence>
<evidence type="ECO:0000256" key="8">
    <source>
        <dbReference type="SAM" id="Phobius"/>
    </source>
</evidence>
<name>A0A9P5MUA8_9AGAM</name>
<feature type="region of interest" description="Disordered" evidence="7">
    <location>
        <begin position="209"/>
        <end position="272"/>
    </location>
</feature>
<keyword evidence="4 8" id="KW-1133">Transmembrane helix</keyword>